<evidence type="ECO:0000313" key="3">
    <source>
        <dbReference type="Proteomes" id="UP001204953"/>
    </source>
</evidence>
<feature type="transmembrane region" description="Helical" evidence="1">
    <location>
        <begin position="20"/>
        <end position="44"/>
    </location>
</feature>
<organism evidence="2 3">
    <name type="scientific">Limnofasciculus baicalensis BBK-W-15</name>
    <dbReference type="NCBI Taxonomy" id="2699891"/>
    <lineage>
        <taxon>Bacteria</taxon>
        <taxon>Bacillati</taxon>
        <taxon>Cyanobacteriota</taxon>
        <taxon>Cyanophyceae</taxon>
        <taxon>Coleofasciculales</taxon>
        <taxon>Coleofasciculaceae</taxon>
        <taxon>Limnofasciculus</taxon>
        <taxon>Limnofasciculus baicalensis</taxon>
    </lineage>
</organism>
<gene>
    <name evidence="2" type="ORF">NJ959_22380</name>
</gene>
<evidence type="ECO:0000256" key="1">
    <source>
        <dbReference type="SAM" id="Phobius"/>
    </source>
</evidence>
<comment type="caution">
    <text evidence="2">The sequence shown here is derived from an EMBL/GenBank/DDBJ whole genome shotgun (WGS) entry which is preliminary data.</text>
</comment>
<sequence>MGGWWLADAWSGGGSGWMVGWWLMLLVGVAVDGVWGVMASRITIAESKYK</sequence>
<keyword evidence="1" id="KW-1133">Transmembrane helix</keyword>
<reference evidence="2" key="1">
    <citation type="submission" date="2022-06" db="EMBL/GenBank/DDBJ databases">
        <title>New cyanobacteria of genus Symplocastrum in benthos of Lake Baikal.</title>
        <authorList>
            <person name="Sorokovikova E."/>
            <person name="Tikhonova I."/>
            <person name="Krasnopeev A."/>
            <person name="Evseev P."/>
            <person name="Gladkikh A."/>
            <person name="Belykh O."/>
        </authorList>
    </citation>
    <scope>NUCLEOTIDE SEQUENCE</scope>
    <source>
        <strain evidence="2">BBK-W-15</strain>
    </source>
</reference>
<keyword evidence="1" id="KW-0812">Transmembrane</keyword>
<keyword evidence="1" id="KW-0472">Membrane</keyword>
<dbReference type="Proteomes" id="UP001204953">
    <property type="component" value="Unassembled WGS sequence"/>
</dbReference>
<evidence type="ECO:0000313" key="2">
    <source>
        <dbReference type="EMBL" id="MCP2731174.1"/>
    </source>
</evidence>
<protein>
    <submittedName>
        <fullName evidence="2">Uncharacterized protein</fullName>
    </submittedName>
</protein>
<dbReference type="AlphaFoldDB" id="A0AAE3KPC6"/>
<dbReference type="RefSeq" id="WP_254013916.1">
    <property type="nucleotide sequence ID" value="NZ_JAMZMM010000291.1"/>
</dbReference>
<accession>A0AAE3KPC6</accession>
<dbReference type="EMBL" id="JAMZMM010000291">
    <property type="protein sequence ID" value="MCP2731174.1"/>
    <property type="molecule type" value="Genomic_DNA"/>
</dbReference>
<keyword evidence="3" id="KW-1185">Reference proteome</keyword>
<name>A0AAE3KPC6_9CYAN</name>
<proteinExistence type="predicted"/>